<dbReference type="NCBIfam" id="NF006524">
    <property type="entry name" value="PRK08978.1"/>
    <property type="match status" value="1"/>
</dbReference>
<feature type="domain" description="Thiamine pyrophosphate enzyme TPP-binding" evidence="13">
    <location>
        <begin position="380"/>
        <end position="528"/>
    </location>
</feature>
<evidence type="ECO:0000256" key="9">
    <source>
        <dbReference type="ARBA" id="ARBA00023052"/>
    </source>
</evidence>
<evidence type="ECO:0000256" key="11">
    <source>
        <dbReference type="RuleBase" id="RU003591"/>
    </source>
</evidence>
<feature type="domain" description="Thiamine pyrophosphate enzyme N-terminal TPP-binding" evidence="14">
    <location>
        <begin position="1"/>
        <end position="116"/>
    </location>
</feature>
<evidence type="ECO:0000259" key="12">
    <source>
        <dbReference type="Pfam" id="PF00205"/>
    </source>
</evidence>
<comment type="catalytic activity">
    <reaction evidence="11">
        <text>2 pyruvate + H(+) = (2S)-2-acetolactate + CO2</text>
        <dbReference type="Rhea" id="RHEA:25249"/>
        <dbReference type="ChEBI" id="CHEBI:15361"/>
        <dbReference type="ChEBI" id="CHEBI:15378"/>
        <dbReference type="ChEBI" id="CHEBI:16526"/>
        <dbReference type="ChEBI" id="CHEBI:58476"/>
        <dbReference type="EC" id="2.2.1.6"/>
    </reaction>
</comment>
<comment type="pathway">
    <text evidence="1 11">Amino-acid biosynthesis; L-isoleucine biosynthesis; L-isoleucine from 2-oxobutanoate: step 1/4.</text>
</comment>
<dbReference type="InterPro" id="IPR012000">
    <property type="entry name" value="Thiamin_PyroP_enz_cen_dom"/>
</dbReference>
<dbReference type="Pfam" id="PF02775">
    <property type="entry name" value="TPP_enzyme_C"/>
    <property type="match status" value="1"/>
</dbReference>
<dbReference type="Proteomes" id="UP000664882">
    <property type="component" value="Unassembled WGS sequence"/>
</dbReference>
<dbReference type="EMBL" id="JAGDFX010000017">
    <property type="protein sequence ID" value="MBO1520574.1"/>
    <property type="molecule type" value="Genomic_DNA"/>
</dbReference>
<evidence type="ECO:0000256" key="7">
    <source>
        <dbReference type="ARBA" id="ARBA00022723"/>
    </source>
</evidence>
<evidence type="ECO:0000256" key="5">
    <source>
        <dbReference type="ARBA" id="ARBA00022605"/>
    </source>
</evidence>
<dbReference type="CDD" id="cd07035">
    <property type="entry name" value="TPP_PYR_POX_like"/>
    <property type="match status" value="1"/>
</dbReference>
<evidence type="ECO:0000256" key="2">
    <source>
        <dbReference type="ARBA" id="ARBA00005025"/>
    </source>
</evidence>
<comment type="cofactor">
    <cofactor evidence="11">
        <name>thiamine diphosphate</name>
        <dbReference type="ChEBI" id="CHEBI:58937"/>
    </cofactor>
    <text evidence="11">Binds 1 thiamine pyrophosphate per subunit.</text>
</comment>
<comment type="pathway">
    <text evidence="2 11">Amino-acid biosynthesis; L-valine biosynthesis; L-valine from pyruvate: step 1/4.</text>
</comment>
<name>A0ABS3NJ07_9GAMM</name>
<reference evidence="15 16" key="1">
    <citation type="submission" date="2021-03" db="EMBL/GenBank/DDBJ databases">
        <title>Oceanisphaera sp. nov., isolated from the intestine.</title>
        <authorList>
            <person name="Zhao L.-H."/>
            <person name="Shi L.-F."/>
        </authorList>
    </citation>
    <scope>NUCLEOTIDE SEQUENCE [LARGE SCALE GENOMIC DNA]</scope>
    <source>
        <strain evidence="15 16">DM8</strain>
    </source>
</reference>
<evidence type="ECO:0000256" key="4">
    <source>
        <dbReference type="ARBA" id="ARBA00013145"/>
    </source>
</evidence>
<dbReference type="PROSITE" id="PS00187">
    <property type="entry name" value="TPP_ENZYMES"/>
    <property type="match status" value="1"/>
</dbReference>
<evidence type="ECO:0000259" key="13">
    <source>
        <dbReference type="Pfam" id="PF02775"/>
    </source>
</evidence>
<dbReference type="SUPFAM" id="SSF52467">
    <property type="entry name" value="DHS-like NAD/FAD-binding domain"/>
    <property type="match status" value="1"/>
</dbReference>
<keyword evidence="7 11" id="KW-0479">Metal-binding</keyword>
<evidence type="ECO:0000313" key="16">
    <source>
        <dbReference type="Proteomes" id="UP000664882"/>
    </source>
</evidence>
<dbReference type="InterPro" id="IPR000399">
    <property type="entry name" value="TPP-bd_CS"/>
</dbReference>
<dbReference type="InterPro" id="IPR029035">
    <property type="entry name" value="DHS-like_NAD/FAD-binding_dom"/>
</dbReference>
<dbReference type="NCBIfam" id="TIGR00118">
    <property type="entry name" value="acolac_lg"/>
    <property type="match status" value="1"/>
</dbReference>
<dbReference type="PANTHER" id="PTHR18968:SF142">
    <property type="entry name" value="ACETOLACTATE SYNTHASE"/>
    <property type="match status" value="1"/>
</dbReference>
<dbReference type="Gene3D" id="3.40.50.970">
    <property type="match status" value="2"/>
</dbReference>
<comment type="cofactor">
    <cofactor evidence="11">
        <name>Mg(2+)</name>
        <dbReference type="ChEBI" id="CHEBI:18420"/>
    </cofactor>
    <text evidence="11">Binds 1 Mg(2+) ion per subunit.</text>
</comment>
<dbReference type="Pfam" id="PF02776">
    <property type="entry name" value="TPP_enzyme_N"/>
    <property type="match status" value="1"/>
</dbReference>
<dbReference type="SUPFAM" id="SSF52518">
    <property type="entry name" value="Thiamin diphosphate-binding fold (THDP-binding)"/>
    <property type="match status" value="2"/>
</dbReference>
<keyword evidence="6 11" id="KW-0808">Transferase</keyword>
<comment type="similarity">
    <text evidence="3 11">Belongs to the TPP enzyme family.</text>
</comment>
<keyword evidence="9 11" id="KW-0786">Thiamine pyrophosphate</keyword>
<keyword evidence="5 11" id="KW-0028">Amino-acid biosynthesis</keyword>
<evidence type="ECO:0000259" key="14">
    <source>
        <dbReference type="Pfam" id="PF02776"/>
    </source>
</evidence>
<dbReference type="GO" id="GO:0003984">
    <property type="term" value="F:acetolactate synthase activity"/>
    <property type="evidence" value="ECO:0007669"/>
    <property type="project" value="UniProtKB-EC"/>
</dbReference>
<dbReference type="EC" id="2.2.1.6" evidence="4 11"/>
<dbReference type="InterPro" id="IPR012846">
    <property type="entry name" value="Acetolactate_synth_lsu"/>
</dbReference>
<evidence type="ECO:0000256" key="1">
    <source>
        <dbReference type="ARBA" id="ARBA00004974"/>
    </source>
</evidence>
<dbReference type="InterPro" id="IPR029061">
    <property type="entry name" value="THDP-binding"/>
</dbReference>
<dbReference type="InterPro" id="IPR039368">
    <property type="entry name" value="AHAS_TPP"/>
</dbReference>
<evidence type="ECO:0000256" key="8">
    <source>
        <dbReference type="ARBA" id="ARBA00022842"/>
    </source>
</evidence>
<keyword evidence="8 11" id="KW-0460">Magnesium</keyword>
<dbReference type="InterPro" id="IPR012001">
    <property type="entry name" value="Thiamin_PyroP_enz_TPP-bd_dom"/>
</dbReference>
<sequence>MNGAQHIVQTLKQQGVTQIFGYPGGAIMPLYDALYDGGVDHLLCRHEQAAALAAVGYARASGQVGVCMATSGPGATNLITGLADAMLDSVPVVAITGQVPMAAIGTDAFQEVDVLGMSLSCTKHSYLVENVEDLGNIIAEAFEVARSGRPGPVLIDVPKNVQVALVEPPQIASFTTKPNPLNADTLAQAQALLSAAKQPVLYVGGGVGMANAVTELREFAQKTAIPMVTTLKGIGTLDPDDDLFLGMLGMHGTKAANLAVQQSDLLLVVGARFDDRVTGKLDAFAVNAKVIHIDKDASEFGKVRHAEVSINTELSTLLPLLSNEQINANALDIEPWRAHCKALKVEHAWPYDHPGEAIYAPLMLNQLSTALGDSAMVSCDVGQHQMWVAQHMRFTSPRNHLSSSGLGTMGFGLPAAIGAKLARPKDESVLVSGDGSFMMNVQELGTLKRAQLPVKMVLLDNQRLGMVRQWQELFFDGRYSETILTDNPDFVAMAAAFNIPGETITCKSEVEPAIARMLAADTAYLLHVRISEQENVWPLVPPGVANDQMMEKKA</sequence>
<dbReference type="Pfam" id="PF00205">
    <property type="entry name" value="TPP_enzyme_M"/>
    <property type="match status" value="1"/>
</dbReference>
<proteinExistence type="inferred from homology"/>
<dbReference type="RefSeq" id="WP_208006442.1">
    <property type="nucleotide sequence ID" value="NZ_JAGDFX010000017.1"/>
</dbReference>
<dbReference type="InterPro" id="IPR045229">
    <property type="entry name" value="TPP_enz"/>
</dbReference>
<dbReference type="CDD" id="cd02015">
    <property type="entry name" value="TPP_AHAS"/>
    <property type="match status" value="1"/>
</dbReference>
<protein>
    <recommendedName>
        <fullName evidence="4 11">Acetolactate synthase</fullName>
        <ecNumber evidence="4 11">2.2.1.6</ecNumber>
    </recommendedName>
</protein>
<evidence type="ECO:0000256" key="10">
    <source>
        <dbReference type="ARBA" id="ARBA00023304"/>
    </source>
</evidence>
<evidence type="ECO:0000256" key="3">
    <source>
        <dbReference type="ARBA" id="ARBA00007812"/>
    </source>
</evidence>
<accession>A0ABS3NJ07</accession>
<dbReference type="InterPro" id="IPR011766">
    <property type="entry name" value="TPP_enzyme_TPP-bd"/>
</dbReference>
<gene>
    <name evidence="15" type="ORF">J3U76_13195</name>
</gene>
<evidence type="ECO:0000256" key="6">
    <source>
        <dbReference type="ARBA" id="ARBA00022679"/>
    </source>
</evidence>
<organism evidence="15 16">
    <name type="scientific">Oceanisphaera pacifica</name>
    <dbReference type="NCBI Taxonomy" id="2818389"/>
    <lineage>
        <taxon>Bacteria</taxon>
        <taxon>Pseudomonadati</taxon>
        <taxon>Pseudomonadota</taxon>
        <taxon>Gammaproteobacteria</taxon>
        <taxon>Aeromonadales</taxon>
        <taxon>Aeromonadaceae</taxon>
        <taxon>Oceanisphaera</taxon>
    </lineage>
</organism>
<keyword evidence="10 11" id="KW-0100">Branched-chain amino acid biosynthesis</keyword>
<dbReference type="PANTHER" id="PTHR18968">
    <property type="entry name" value="THIAMINE PYROPHOSPHATE ENZYMES"/>
    <property type="match status" value="1"/>
</dbReference>
<dbReference type="Gene3D" id="3.40.50.1220">
    <property type="entry name" value="TPP-binding domain"/>
    <property type="match status" value="1"/>
</dbReference>
<keyword evidence="16" id="KW-1185">Reference proteome</keyword>
<evidence type="ECO:0000313" key="15">
    <source>
        <dbReference type="EMBL" id="MBO1520574.1"/>
    </source>
</evidence>
<feature type="domain" description="Thiamine pyrophosphate enzyme central" evidence="12">
    <location>
        <begin position="187"/>
        <end position="318"/>
    </location>
</feature>
<comment type="caution">
    <text evidence="15">The sequence shown here is derived from an EMBL/GenBank/DDBJ whole genome shotgun (WGS) entry which is preliminary data.</text>
</comment>